<name>A0A1I8BCK2_MELHA</name>
<keyword evidence="1" id="KW-1185">Reference proteome</keyword>
<evidence type="ECO:0000313" key="2">
    <source>
        <dbReference type="WBParaSite" id="MhA1_Contig194.frz3.gene58"/>
    </source>
</evidence>
<evidence type="ECO:0000313" key="1">
    <source>
        <dbReference type="Proteomes" id="UP000095281"/>
    </source>
</evidence>
<proteinExistence type="predicted"/>
<protein>
    <submittedName>
        <fullName evidence="2">Uncharacterized protein</fullName>
    </submittedName>
</protein>
<accession>A0A1I8BCK2</accession>
<reference evidence="2" key="1">
    <citation type="submission" date="2016-11" db="UniProtKB">
        <authorList>
            <consortium name="WormBaseParasite"/>
        </authorList>
    </citation>
    <scope>IDENTIFICATION</scope>
</reference>
<sequence length="276" mass="33202">MREFENEEEKIKGKFNKIEFKDYKTCKKNFKLMIDIKEKVGILERLNLVNKKVGKLEKFKLSDDEVDELTKFSFELYERFETLTNLNFGEEIIFKKNNFDEAIFEKAQNLYKKYYEKRNWVEELIKFGQELSTAEEQIFKHVVEKLYVRFNDLMSIYRQIRLFSEMNKIAKKLHKSTTNLILASTKGMIQKSFEINSDENIDLKMSEKYKKIKKEFLMAKKLIGEEYIEGYFEKLKNDGIYLEKFTTFEEVLHEKIEEKARPQFVPPQFVPQGKNP</sequence>
<organism evidence="1 2">
    <name type="scientific">Meloidogyne hapla</name>
    <name type="common">Root-knot nematode worm</name>
    <dbReference type="NCBI Taxonomy" id="6305"/>
    <lineage>
        <taxon>Eukaryota</taxon>
        <taxon>Metazoa</taxon>
        <taxon>Ecdysozoa</taxon>
        <taxon>Nematoda</taxon>
        <taxon>Chromadorea</taxon>
        <taxon>Rhabditida</taxon>
        <taxon>Tylenchina</taxon>
        <taxon>Tylenchomorpha</taxon>
        <taxon>Tylenchoidea</taxon>
        <taxon>Meloidogynidae</taxon>
        <taxon>Meloidogyninae</taxon>
        <taxon>Meloidogyne</taxon>
    </lineage>
</organism>
<dbReference type="Proteomes" id="UP000095281">
    <property type="component" value="Unplaced"/>
</dbReference>
<dbReference type="WBParaSite" id="MhA1_Contig194.frz3.gene58">
    <property type="protein sequence ID" value="MhA1_Contig194.frz3.gene58"/>
    <property type="gene ID" value="MhA1_Contig194.frz3.gene58"/>
</dbReference>
<dbReference type="AlphaFoldDB" id="A0A1I8BCK2"/>